<keyword evidence="1" id="KW-0812">Transmembrane</keyword>
<feature type="transmembrane region" description="Helical" evidence="1">
    <location>
        <begin position="23"/>
        <end position="45"/>
    </location>
</feature>
<evidence type="ECO:0000313" key="4">
    <source>
        <dbReference type="Proteomes" id="UP001596135"/>
    </source>
</evidence>
<keyword evidence="4" id="KW-1185">Reference proteome</keyword>
<dbReference type="EMBL" id="JBHSRJ010000008">
    <property type="protein sequence ID" value="MFC6044899.1"/>
    <property type="molecule type" value="Genomic_DNA"/>
</dbReference>
<proteinExistence type="predicted"/>
<evidence type="ECO:0000313" key="3">
    <source>
        <dbReference type="EMBL" id="MFC6044899.1"/>
    </source>
</evidence>
<dbReference type="InterPro" id="IPR019692">
    <property type="entry name" value="CFP-6_PH"/>
</dbReference>
<feature type="domain" description="Low molecular weight protein antigen 6 PH" evidence="2">
    <location>
        <begin position="79"/>
        <end position="149"/>
    </location>
</feature>
<name>A0ABW1LMD3_9ACTN</name>
<evidence type="ECO:0000256" key="1">
    <source>
        <dbReference type="SAM" id="Phobius"/>
    </source>
</evidence>
<protein>
    <submittedName>
        <fullName evidence="3">PH domain-containing protein</fullName>
    </submittedName>
</protein>
<feature type="transmembrane region" description="Helical" evidence="1">
    <location>
        <begin position="57"/>
        <end position="78"/>
    </location>
</feature>
<keyword evidence="1" id="KW-0472">Membrane</keyword>
<accession>A0ABW1LMD3</accession>
<keyword evidence="1" id="KW-1133">Transmembrane helix</keyword>
<gene>
    <name evidence="3" type="ORF">ACFPYL_17550</name>
</gene>
<organism evidence="3 4">
    <name type="scientific">Nocardioides hankookensis</name>
    <dbReference type="NCBI Taxonomy" id="443157"/>
    <lineage>
        <taxon>Bacteria</taxon>
        <taxon>Bacillati</taxon>
        <taxon>Actinomycetota</taxon>
        <taxon>Actinomycetes</taxon>
        <taxon>Propionibacteriales</taxon>
        <taxon>Nocardioidaceae</taxon>
        <taxon>Nocardioides</taxon>
    </lineage>
</organism>
<dbReference type="Proteomes" id="UP001596135">
    <property type="component" value="Unassembled WGS sequence"/>
</dbReference>
<dbReference type="RefSeq" id="WP_379157125.1">
    <property type="nucleotide sequence ID" value="NZ_JBHSRJ010000008.1"/>
</dbReference>
<dbReference type="Pfam" id="PF10756">
    <property type="entry name" value="bPH_6"/>
    <property type="match status" value="1"/>
</dbReference>
<reference evidence="4" key="1">
    <citation type="journal article" date="2019" name="Int. J. Syst. Evol. Microbiol.">
        <title>The Global Catalogue of Microorganisms (GCM) 10K type strain sequencing project: providing services to taxonomists for standard genome sequencing and annotation.</title>
        <authorList>
            <consortium name="The Broad Institute Genomics Platform"/>
            <consortium name="The Broad Institute Genome Sequencing Center for Infectious Disease"/>
            <person name="Wu L."/>
            <person name="Ma J."/>
        </authorList>
    </citation>
    <scope>NUCLEOTIDE SEQUENCE [LARGE SCALE GENOMIC DNA]</scope>
    <source>
        <strain evidence="4">CCUG 54522</strain>
    </source>
</reference>
<sequence>MPAGSDPRPAPSLPSLPHTWRPFGVRMAGTVLGAGLLVVCALTWIGFDEETQARFTWFQRGTVLALGLLAFTLWFALVRSRVVAEQTRLVVVNGYRRREFEWAQLVAVHLPPGAPWATIDLADGTTVAAMGIQGSDGDRAKQAVRQLRRLAEQQTR</sequence>
<comment type="caution">
    <text evidence="3">The sequence shown here is derived from an EMBL/GenBank/DDBJ whole genome shotgun (WGS) entry which is preliminary data.</text>
</comment>
<evidence type="ECO:0000259" key="2">
    <source>
        <dbReference type="Pfam" id="PF10756"/>
    </source>
</evidence>